<organism evidence="1 2">
    <name type="scientific">Silurus asotus</name>
    <name type="common">Amur catfish</name>
    <name type="synonym">Parasilurus asotus</name>
    <dbReference type="NCBI Taxonomy" id="30991"/>
    <lineage>
        <taxon>Eukaryota</taxon>
        <taxon>Metazoa</taxon>
        <taxon>Chordata</taxon>
        <taxon>Craniata</taxon>
        <taxon>Vertebrata</taxon>
        <taxon>Euteleostomi</taxon>
        <taxon>Actinopterygii</taxon>
        <taxon>Neopterygii</taxon>
        <taxon>Teleostei</taxon>
        <taxon>Ostariophysi</taxon>
        <taxon>Siluriformes</taxon>
        <taxon>Siluridae</taxon>
        <taxon>Silurus</taxon>
    </lineage>
</organism>
<feature type="non-terminal residue" evidence="1">
    <location>
        <position position="1"/>
    </location>
</feature>
<accession>A0AAD5AMM6</accession>
<dbReference type="Gene3D" id="3.60.10.10">
    <property type="entry name" value="Endonuclease/exonuclease/phosphatase"/>
    <property type="match status" value="1"/>
</dbReference>
<evidence type="ECO:0000313" key="2">
    <source>
        <dbReference type="Proteomes" id="UP001205998"/>
    </source>
</evidence>
<dbReference type="InterPro" id="IPR036691">
    <property type="entry name" value="Endo/exonu/phosph_ase_sf"/>
</dbReference>
<name>A0AAD5AMM6_SILAS</name>
<sequence>IFGGDMNTVMDPPLDRSNPRLLSRSKMAQALSTFFDQVGAVDSWRFLFPRSKAYSYFSQVHHSYSRIDYFFIDKSLLPSVEQIHYLPIVESDHAPVHLDLICNLRYNERPLWRRNTSLLSDPEFCTFVTTAMDNFLLHNRSESISASTLWETLKVVIRGEIISYTSTLNKKRKQKLDNLIDSIKRLDCLYSVSPS</sequence>
<dbReference type="EMBL" id="MU551685">
    <property type="protein sequence ID" value="KAI5618695.1"/>
    <property type="molecule type" value="Genomic_DNA"/>
</dbReference>
<dbReference type="Proteomes" id="UP001205998">
    <property type="component" value="Unassembled WGS sequence"/>
</dbReference>
<dbReference type="SUPFAM" id="SSF56219">
    <property type="entry name" value="DNase I-like"/>
    <property type="match status" value="1"/>
</dbReference>
<comment type="caution">
    <text evidence="1">The sequence shown here is derived from an EMBL/GenBank/DDBJ whole genome shotgun (WGS) entry which is preliminary data.</text>
</comment>
<evidence type="ECO:0008006" key="3">
    <source>
        <dbReference type="Google" id="ProtNLM"/>
    </source>
</evidence>
<proteinExistence type="predicted"/>
<evidence type="ECO:0000313" key="1">
    <source>
        <dbReference type="EMBL" id="KAI5618695.1"/>
    </source>
</evidence>
<feature type="non-terminal residue" evidence="1">
    <location>
        <position position="195"/>
    </location>
</feature>
<reference evidence="1" key="1">
    <citation type="submission" date="2018-07" db="EMBL/GenBank/DDBJ databases">
        <title>Comparative genomics of catfishes provides insights into carnivory and benthic adaptation.</title>
        <authorList>
            <person name="Zhang Y."/>
            <person name="Wang D."/>
            <person name="Peng Z."/>
            <person name="Zheng S."/>
            <person name="Shao F."/>
            <person name="Tao W."/>
        </authorList>
    </citation>
    <scope>NUCLEOTIDE SEQUENCE</scope>
    <source>
        <strain evidence="1">Chongqing</strain>
    </source>
</reference>
<keyword evidence="2" id="KW-1185">Reference proteome</keyword>
<gene>
    <name evidence="1" type="ORF">C0J50_21744</name>
</gene>
<protein>
    <recommendedName>
        <fullName evidence="3">Endonuclease/exonuclease/phosphatase domain-containing protein</fullName>
    </recommendedName>
</protein>
<dbReference type="AlphaFoldDB" id="A0AAD5AMM6"/>